<evidence type="ECO:0000259" key="1">
    <source>
        <dbReference type="Pfam" id="PF04471"/>
    </source>
</evidence>
<protein>
    <submittedName>
        <fullName evidence="3">Restriction endonuclease</fullName>
        <ecNumber evidence="3">3.1.21.-</ecNumber>
    </submittedName>
</protein>
<accession>A0ABW8CMI9</accession>
<dbReference type="Gene3D" id="3.40.1350.10">
    <property type="match status" value="1"/>
</dbReference>
<keyword evidence="3" id="KW-0540">Nuclease</keyword>
<dbReference type="Gene3D" id="2.30.280.20">
    <property type="match status" value="1"/>
</dbReference>
<reference evidence="3 4" key="1">
    <citation type="submission" date="2024-10" db="EMBL/GenBank/DDBJ databases">
        <title>The Natural Products Discovery Center: Release of the First 8490 Sequenced Strains for Exploring Actinobacteria Biosynthetic Diversity.</title>
        <authorList>
            <person name="Kalkreuter E."/>
            <person name="Kautsar S.A."/>
            <person name="Yang D."/>
            <person name="Bader C.D."/>
            <person name="Teijaro C.N."/>
            <person name="Fluegel L."/>
            <person name="Davis C.M."/>
            <person name="Simpson J.R."/>
            <person name="Lauterbach L."/>
            <person name="Steele A.D."/>
            <person name="Gui C."/>
            <person name="Meng S."/>
            <person name="Li G."/>
            <person name="Viehrig K."/>
            <person name="Ye F."/>
            <person name="Su P."/>
            <person name="Kiefer A.F."/>
            <person name="Nichols A."/>
            <person name="Cepeda A.J."/>
            <person name="Yan W."/>
            <person name="Fan B."/>
            <person name="Jiang Y."/>
            <person name="Adhikari A."/>
            <person name="Zheng C.-J."/>
            <person name="Schuster L."/>
            <person name="Cowan T.M."/>
            <person name="Smanski M.J."/>
            <person name="Chevrette M.G."/>
            <person name="De Carvalho L.P.S."/>
            <person name="Shen B."/>
        </authorList>
    </citation>
    <scope>NUCLEOTIDE SEQUENCE [LARGE SCALE GENOMIC DNA]</scope>
    <source>
        <strain evidence="3 4">NPDC053399</strain>
    </source>
</reference>
<dbReference type="Pfam" id="PF04471">
    <property type="entry name" value="Mrr_cat"/>
    <property type="match status" value="1"/>
</dbReference>
<keyword evidence="4" id="KW-1185">Reference proteome</keyword>
<dbReference type="EC" id="3.1.21.-" evidence="3"/>
<dbReference type="InterPro" id="IPR011856">
    <property type="entry name" value="tRNA_endonuc-like_dom_sf"/>
</dbReference>
<organism evidence="3 4">
    <name type="scientific">Streptomyces fildesensis</name>
    <dbReference type="NCBI Taxonomy" id="375757"/>
    <lineage>
        <taxon>Bacteria</taxon>
        <taxon>Bacillati</taxon>
        <taxon>Actinomycetota</taxon>
        <taxon>Actinomycetes</taxon>
        <taxon>Kitasatosporales</taxon>
        <taxon>Streptomycetaceae</taxon>
        <taxon>Streptomyces</taxon>
    </lineage>
</organism>
<gene>
    <name evidence="3" type="ORF">ACIGXA_39520</name>
</gene>
<dbReference type="Pfam" id="PF18062">
    <property type="entry name" value="RE_AspBHI_N"/>
    <property type="match status" value="1"/>
</dbReference>
<dbReference type="GO" id="GO:0016787">
    <property type="term" value="F:hydrolase activity"/>
    <property type="evidence" value="ECO:0007669"/>
    <property type="project" value="UniProtKB-KW"/>
</dbReference>
<dbReference type="GO" id="GO:0004519">
    <property type="term" value="F:endonuclease activity"/>
    <property type="evidence" value="ECO:0007669"/>
    <property type="project" value="UniProtKB-KW"/>
</dbReference>
<dbReference type="EMBL" id="JBITYG010000020">
    <property type="protein sequence ID" value="MFI9106605.1"/>
    <property type="molecule type" value="Genomic_DNA"/>
</dbReference>
<comment type="caution">
    <text evidence="3">The sequence shown here is derived from an EMBL/GenBank/DDBJ whole genome shotgun (WGS) entry which is preliminary data.</text>
</comment>
<dbReference type="Proteomes" id="UP001614394">
    <property type="component" value="Unassembled WGS sequence"/>
</dbReference>
<feature type="domain" description="Restriction endonuclease type IV Mrr" evidence="1">
    <location>
        <begin position="289"/>
        <end position="398"/>
    </location>
</feature>
<dbReference type="RefSeq" id="WP_399658248.1">
    <property type="nucleotide sequence ID" value="NZ_JBITYG010000020.1"/>
</dbReference>
<dbReference type="InterPro" id="IPR041409">
    <property type="entry name" value="RE_AspBHI_N"/>
</dbReference>
<evidence type="ECO:0000313" key="3">
    <source>
        <dbReference type="EMBL" id="MFI9106605.1"/>
    </source>
</evidence>
<keyword evidence="3" id="KW-0255">Endonuclease</keyword>
<proteinExistence type="predicted"/>
<dbReference type="InterPro" id="IPR007560">
    <property type="entry name" value="Restrct_endonuc_IV_Mrr"/>
</dbReference>
<evidence type="ECO:0000313" key="4">
    <source>
        <dbReference type="Proteomes" id="UP001614394"/>
    </source>
</evidence>
<name>A0ABW8CMI9_9ACTN</name>
<evidence type="ECO:0000259" key="2">
    <source>
        <dbReference type="Pfam" id="PF18062"/>
    </source>
</evidence>
<feature type="domain" description="Restriction endonuclease AspBHI N-terminal" evidence="2">
    <location>
        <begin position="74"/>
        <end position="234"/>
    </location>
</feature>
<sequence>MGVLVLGRTLRVGEVLRYSSTKDPAVAMLEGFPNFYYVTDTPGQKRALLEAGINGIAKLKTEEGLQRPAVLIRSAPWKAGSEQTPWHDVFDLDNGHVRYFGDHKAGLTKAPGTTLGNSVLLDAFDGHQAPTQEQRAAAAPLLLFRSATRNGKVKGFVEFCGVGLIERAERVLQWSGHERTTFTNYVYDLAVVDLTAEDDRLDWDWIAARRDPAVSTADVLDRAPEAWREWVKHGHSVLPRVRRRVARSKVVKVPEQRPEPGSKDAVDLMTVYKRFDDDKHAFEGLASAIAARVMRGAGSSYVEGWLTRRSGDGGTDFVGRLDIGSGLAGTKLVVLGQAKCVKPDTLINAEQIARVVARLRRGWIGVYVTTGSYTVPAQVEMVEDQYPIVLINGSDLVKELRTIAIEDHGGDLKASMEDLLARDTLSITSRRPEEILLA</sequence>
<keyword evidence="3" id="KW-0378">Hydrolase</keyword>